<feature type="transmembrane region" description="Helical" evidence="7">
    <location>
        <begin position="191"/>
        <end position="211"/>
    </location>
</feature>
<dbReference type="Pfam" id="PF19300">
    <property type="entry name" value="BPD_transp_1_N"/>
    <property type="match status" value="1"/>
</dbReference>
<dbReference type="AlphaFoldDB" id="F0J7U6"/>
<sequence>MRDSSLSLGFTILRRLGHMLFVMFGISVLVFLIFFATPGSDPAARIAGRNASPQTVALIRKEFGLDRPLPVQYIRMMDSLVVKRNLTSFVNLGEKVVPAVFHAAPVTLSLVAGAATIWIVFAILVGLLAAAYKDRVIDRILMIASLIGISIPVFWLGEVVNLIAQGGLHKTWLFSWVPPLGYVPLRRNPALWFKSLLLPWCTLAVAFIGIYGRVLRANIIEAMQEDYIRLARAKGLSSRAVLIRHALRCSLIAIFTLFGLDFGALVGGGALLVEVVFGLPGVGYLTYQALTNLDLPMIMATVIYASFFVVAANALVDILYSVFDPRVRDD</sequence>
<evidence type="ECO:0000313" key="8">
    <source>
        <dbReference type="EMBL" id="BAJ83163.1"/>
    </source>
</evidence>
<organism evidence="8 9">
    <name type="scientific">Acidiphilium multivorum (strain DSM 11245 / JCM 8867 / NBRC 100883 / AIU 301)</name>
    <dbReference type="NCBI Taxonomy" id="926570"/>
    <lineage>
        <taxon>Bacteria</taxon>
        <taxon>Pseudomonadati</taxon>
        <taxon>Pseudomonadota</taxon>
        <taxon>Alphaproteobacteria</taxon>
        <taxon>Acetobacterales</taxon>
        <taxon>Acidocellaceae</taxon>
        <taxon>Acidiphilium</taxon>
    </lineage>
</organism>
<dbReference type="PANTHER" id="PTHR43163:SF6">
    <property type="entry name" value="DIPEPTIDE TRANSPORT SYSTEM PERMEASE PROTEIN DPPB-RELATED"/>
    <property type="match status" value="1"/>
</dbReference>
<dbReference type="Proteomes" id="UP000007100">
    <property type="component" value="Plasmid pACMV3"/>
</dbReference>
<keyword evidence="4 7" id="KW-0812">Transmembrane</keyword>
<name>F0J7U6_ACIMA</name>
<feature type="transmembrane region" description="Helical" evidence="7">
    <location>
        <begin position="251"/>
        <end position="277"/>
    </location>
</feature>
<reference evidence="8 9" key="1">
    <citation type="submission" date="2010-12" db="EMBL/GenBank/DDBJ databases">
        <title>Whole genome sequence of Acidiphilium multivorum AIU301.</title>
        <authorList>
            <person name="Narita-Yamada S."/>
            <person name="Nakamura S."/>
            <person name="Ito N."/>
            <person name="Takarada H."/>
            <person name="Katano Y."/>
            <person name="Nakazawa H."/>
            <person name="Hosoyama A."/>
            <person name="Yamada R."/>
            <person name="Fujita N."/>
        </authorList>
    </citation>
    <scope>NUCLEOTIDE SEQUENCE [LARGE SCALE GENOMIC DNA]</scope>
    <source>
        <strain evidence="9">DSM 11245 / JCM 8867 / AIU301</strain>
        <plasmid evidence="8 9">pACMV3</plasmid>
    </source>
</reference>
<keyword evidence="2 7" id="KW-0813">Transport</keyword>
<dbReference type="OrthoDB" id="9805855at2"/>
<evidence type="ECO:0000256" key="7">
    <source>
        <dbReference type="RuleBase" id="RU363032"/>
    </source>
</evidence>
<dbReference type="HOGENOM" id="CLU_036879_0_0_5"/>
<keyword evidence="6 7" id="KW-0472">Membrane</keyword>
<keyword evidence="9" id="KW-1185">Reference proteome</keyword>
<dbReference type="InterPro" id="IPR035906">
    <property type="entry name" value="MetI-like_sf"/>
</dbReference>
<protein>
    <submittedName>
        <fullName evidence="8">Putative ABC transporter permease protein</fullName>
    </submittedName>
</protein>
<dbReference type="InterPro" id="IPR045621">
    <property type="entry name" value="BPD_transp_1_N"/>
</dbReference>
<feature type="transmembrane region" description="Helical" evidence="7">
    <location>
        <begin position="297"/>
        <end position="323"/>
    </location>
</feature>
<dbReference type="Pfam" id="PF00528">
    <property type="entry name" value="BPD_transp_1"/>
    <property type="match status" value="1"/>
</dbReference>
<dbReference type="GO" id="GO:0055085">
    <property type="term" value="P:transmembrane transport"/>
    <property type="evidence" value="ECO:0007669"/>
    <property type="project" value="InterPro"/>
</dbReference>
<dbReference type="PANTHER" id="PTHR43163">
    <property type="entry name" value="DIPEPTIDE TRANSPORT SYSTEM PERMEASE PROTEIN DPPB-RELATED"/>
    <property type="match status" value="1"/>
</dbReference>
<dbReference type="RefSeq" id="WP_013635093.1">
    <property type="nucleotide sequence ID" value="NC_015179.1"/>
</dbReference>
<dbReference type="PROSITE" id="PS50928">
    <property type="entry name" value="ABC_TM1"/>
    <property type="match status" value="1"/>
</dbReference>
<keyword evidence="3" id="KW-1003">Cell membrane</keyword>
<evidence type="ECO:0000313" key="9">
    <source>
        <dbReference type="Proteomes" id="UP000007100"/>
    </source>
</evidence>
<comment type="similarity">
    <text evidence="7">Belongs to the binding-protein-dependent transport system permease family.</text>
</comment>
<comment type="subcellular location">
    <subcellularLocation>
        <location evidence="1 7">Cell membrane</location>
        <topology evidence="1 7">Multi-pass membrane protein</topology>
    </subcellularLocation>
</comment>
<dbReference type="Gene3D" id="1.10.3720.10">
    <property type="entry name" value="MetI-like"/>
    <property type="match status" value="1"/>
</dbReference>
<feature type="transmembrane region" description="Helical" evidence="7">
    <location>
        <begin position="12"/>
        <end position="35"/>
    </location>
</feature>
<evidence type="ECO:0000256" key="1">
    <source>
        <dbReference type="ARBA" id="ARBA00004651"/>
    </source>
</evidence>
<dbReference type="KEGG" id="amv:ACMV_P3_00140"/>
<dbReference type="InterPro" id="IPR000515">
    <property type="entry name" value="MetI-like"/>
</dbReference>
<evidence type="ECO:0000256" key="3">
    <source>
        <dbReference type="ARBA" id="ARBA00022475"/>
    </source>
</evidence>
<keyword evidence="5 7" id="KW-1133">Transmembrane helix</keyword>
<dbReference type="EMBL" id="AP012038">
    <property type="protein sequence ID" value="BAJ83163.1"/>
    <property type="molecule type" value="Genomic_DNA"/>
</dbReference>
<keyword evidence="8" id="KW-0614">Plasmid</keyword>
<feature type="transmembrane region" description="Helical" evidence="7">
    <location>
        <begin position="106"/>
        <end position="128"/>
    </location>
</feature>
<proteinExistence type="inferred from homology"/>
<evidence type="ECO:0000256" key="5">
    <source>
        <dbReference type="ARBA" id="ARBA00022989"/>
    </source>
</evidence>
<accession>F0J7U6</accession>
<dbReference type="GO" id="GO:0005886">
    <property type="term" value="C:plasma membrane"/>
    <property type="evidence" value="ECO:0007669"/>
    <property type="project" value="UniProtKB-SubCell"/>
</dbReference>
<evidence type="ECO:0000256" key="2">
    <source>
        <dbReference type="ARBA" id="ARBA00022448"/>
    </source>
</evidence>
<geneLocation type="plasmid" evidence="8 9">
    <name>pACMV3</name>
</geneLocation>
<evidence type="ECO:0000256" key="6">
    <source>
        <dbReference type="ARBA" id="ARBA00023136"/>
    </source>
</evidence>
<gene>
    <name evidence="8" type="ordered locus">ACMV_P3_00140</name>
</gene>
<evidence type="ECO:0000256" key="4">
    <source>
        <dbReference type="ARBA" id="ARBA00022692"/>
    </source>
</evidence>
<feature type="transmembrane region" description="Helical" evidence="7">
    <location>
        <begin position="140"/>
        <end position="164"/>
    </location>
</feature>
<dbReference type="SUPFAM" id="SSF161098">
    <property type="entry name" value="MetI-like"/>
    <property type="match status" value="1"/>
</dbReference>
<dbReference type="CDD" id="cd06261">
    <property type="entry name" value="TM_PBP2"/>
    <property type="match status" value="1"/>
</dbReference>